<dbReference type="Proteomes" id="UP001163105">
    <property type="component" value="Unassembled WGS sequence"/>
</dbReference>
<dbReference type="AlphaFoldDB" id="A0AB34FVV2"/>
<name>A0AB34FVV2_9HYPO</name>
<dbReference type="EMBL" id="JAQHRD010000003">
    <property type="protein sequence ID" value="KAJ6443257.1"/>
    <property type="molecule type" value="Genomic_DNA"/>
</dbReference>
<protein>
    <submittedName>
        <fullName evidence="1">UDP-glucose 6-dehydrogenase</fullName>
    </submittedName>
</protein>
<gene>
    <name evidence="1" type="ORF">O9K51_04436</name>
</gene>
<evidence type="ECO:0000313" key="1">
    <source>
        <dbReference type="EMBL" id="KAJ6443257.1"/>
    </source>
</evidence>
<evidence type="ECO:0000313" key="2">
    <source>
        <dbReference type="Proteomes" id="UP001163105"/>
    </source>
</evidence>
<organism evidence="1 2">
    <name type="scientific">Purpureocillium lavendulum</name>
    <dbReference type="NCBI Taxonomy" id="1247861"/>
    <lineage>
        <taxon>Eukaryota</taxon>
        <taxon>Fungi</taxon>
        <taxon>Dikarya</taxon>
        <taxon>Ascomycota</taxon>
        <taxon>Pezizomycotina</taxon>
        <taxon>Sordariomycetes</taxon>
        <taxon>Hypocreomycetidae</taxon>
        <taxon>Hypocreales</taxon>
        <taxon>Ophiocordycipitaceae</taxon>
        <taxon>Purpureocillium</taxon>
    </lineage>
</organism>
<accession>A0AB34FVV2</accession>
<comment type="caution">
    <text evidence="1">The sequence shown here is derived from an EMBL/GenBank/DDBJ whole genome shotgun (WGS) entry which is preliminary data.</text>
</comment>
<keyword evidence="2" id="KW-1185">Reference proteome</keyword>
<reference evidence="1" key="1">
    <citation type="submission" date="2023-01" db="EMBL/GenBank/DDBJ databases">
        <title>The growth and conidiation of Purpureocillium lavendulum are regulated by nitrogen source and histone H3K14 acetylation.</title>
        <authorList>
            <person name="Tang P."/>
            <person name="Han J."/>
            <person name="Zhang C."/>
            <person name="Tang P."/>
            <person name="Qi F."/>
            <person name="Zhang K."/>
            <person name="Liang L."/>
        </authorList>
    </citation>
    <scope>NUCLEOTIDE SEQUENCE</scope>
    <source>
        <strain evidence="1">YMF1.00683</strain>
    </source>
</reference>
<proteinExistence type="predicted"/>
<sequence length="66" mass="7850">MCDWDEFLFACNHSVFRLKWHCHSARNDPNHRCYRVQVLRNSWRQARLCDDCIAQTRAQAQNAAGQ</sequence>